<feature type="coiled-coil region" evidence="3">
    <location>
        <begin position="581"/>
        <end position="615"/>
    </location>
</feature>
<proteinExistence type="predicted"/>
<protein>
    <submittedName>
        <fullName evidence="6">Bis-ABC ATPase YheS</fullName>
    </submittedName>
</protein>
<dbReference type="Pfam" id="PF12848">
    <property type="entry name" value="ABC_tran_Xtn"/>
    <property type="match status" value="1"/>
</dbReference>
<evidence type="ECO:0000313" key="6">
    <source>
        <dbReference type="EMBL" id="CAA9246248.1"/>
    </source>
</evidence>
<dbReference type="PANTHER" id="PTHR42855:SF2">
    <property type="entry name" value="DRUG RESISTANCE ABC TRANSPORTER,ATP-BINDING PROTEIN"/>
    <property type="match status" value="1"/>
</dbReference>
<dbReference type="SUPFAM" id="SSF52540">
    <property type="entry name" value="P-loop containing nucleoside triphosphate hydrolases"/>
    <property type="match status" value="2"/>
</dbReference>
<accession>A0A6J4I9Z4</accession>
<dbReference type="InterPro" id="IPR003593">
    <property type="entry name" value="AAA+_ATPase"/>
</dbReference>
<dbReference type="Pfam" id="PF00005">
    <property type="entry name" value="ABC_tran"/>
    <property type="match status" value="2"/>
</dbReference>
<feature type="domain" description="ABC transporter" evidence="5">
    <location>
        <begin position="331"/>
        <end position="556"/>
    </location>
</feature>
<dbReference type="InterPro" id="IPR003439">
    <property type="entry name" value="ABC_transporter-like_ATP-bd"/>
</dbReference>
<dbReference type="InterPro" id="IPR037118">
    <property type="entry name" value="Val-tRNA_synth_C_sf"/>
</dbReference>
<dbReference type="GO" id="GO:0003677">
    <property type="term" value="F:DNA binding"/>
    <property type="evidence" value="ECO:0007669"/>
    <property type="project" value="InterPro"/>
</dbReference>
<feature type="region of interest" description="Disordered" evidence="4">
    <location>
        <begin position="559"/>
        <end position="581"/>
    </location>
</feature>
<dbReference type="InterPro" id="IPR032781">
    <property type="entry name" value="ABC_tran_Xtn"/>
</dbReference>
<evidence type="ECO:0000256" key="1">
    <source>
        <dbReference type="ARBA" id="ARBA00022741"/>
    </source>
</evidence>
<name>A0A6J4I9Z4_9CHLR</name>
<keyword evidence="2" id="KW-0067">ATP-binding</keyword>
<dbReference type="PROSITE" id="PS00211">
    <property type="entry name" value="ABC_TRANSPORTER_1"/>
    <property type="match status" value="1"/>
</dbReference>
<gene>
    <name evidence="6" type="ORF">AVDCRST_MAG26-1683</name>
</gene>
<dbReference type="Pfam" id="PF16326">
    <property type="entry name" value="ABC_tran_CTD"/>
    <property type="match status" value="1"/>
</dbReference>
<dbReference type="Gene3D" id="1.10.287.380">
    <property type="entry name" value="Valyl-tRNA synthetase, C-terminal domain"/>
    <property type="match status" value="1"/>
</dbReference>
<dbReference type="PROSITE" id="PS50893">
    <property type="entry name" value="ABC_TRANSPORTER_2"/>
    <property type="match status" value="2"/>
</dbReference>
<dbReference type="FunFam" id="3.40.50.300:FF:000011">
    <property type="entry name" value="Putative ABC transporter ATP-binding component"/>
    <property type="match status" value="1"/>
</dbReference>
<keyword evidence="3" id="KW-0175">Coiled coil</keyword>
<keyword evidence="1" id="KW-0547">Nucleotide-binding</keyword>
<feature type="domain" description="ABC transporter" evidence="5">
    <location>
        <begin position="4"/>
        <end position="259"/>
    </location>
</feature>
<dbReference type="NCBIfam" id="NF000355">
    <property type="entry name" value="ribo_prot_ABC_F"/>
    <property type="match status" value="1"/>
</dbReference>
<dbReference type="CDD" id="cd03221">
    <property type="entry name" value="ABCF_EF-3"/>
    <property type="match status" value="2"/>
</dbReference>
<dbReference type="GO" id="GO:0016887">
    <property type="term" value="F:ATP hydrolysis activity"/>
    <property type="evidence" value="ECO:0007669"/>
    <property type="project" value="InterPro"/>
</dbReference>
<dbReference type="EMBL" id="CADCTK010000384">
    <property type="protein sequence ID" value="CAA9246248.1"/>
    <property type="molecule type" value="Genomic_DNA"/>
</dbReference>
<dbReference type="InterPro" id="IPR017871">
    <property type="entry name" value="ABC_transporter-like_CS"/>
</dbReference>
<dbReference type="InterPro" id="IPR032524">
    <property type="entry name" value="ABC_tran_C"/>
</dbReference>
<dbReference type="PANTHER" id="PTHR42855">
    <property type="entry name" value="ABC TRANSPORTER ATP-BINDING SUBUNIT"/>
    <property type="match status" value="1"/>
</dbReference>
<evidence type="ECO:0000256" key="4">
    <source>
        <dbReference type="SAM" id="MobiDB-lite"/>
    </source>
</evidence>
<dbReference type="Gene3D" id="3.40.50.300">
    <property type="entry name" value="P-loop containing nucleotide triphosphate hydrolases"/>
    <property type="match status" value="2"/>
</dbReference>
<organism evidence="6">
    <name type="scientific">uncultured Chloroflexia bacterium</name>
    <dbReference type="NCBI Taxonomy" id="1672391"/>
    <lineage>
        <taxon>Bacteria</taxon>
        <taxon>Bacillati</taxon>
        <taxon>Chloroflexota</taxon>
        <taxon>Chloroflexia</taxon>
        <taxon>environmental samples</taxon>
    </lineage>
</organism>
<dbReference type="SMART" id="SM00382">
    <property type="entry name" value="AAA"/>
    <property type="match status" value="2"/>
</dbReference>
<evidence type="ECO:0000256" key="2">
    <source>
        <dbReference type="ARBA" id="ARBA00022840"/>
    </source>
</evidence>
<reference evidence="6" key="1">
    <citation type="submission" date="2020-02" db="EMBL/GenBank/DDBJ databases">
        <authorList>
            <person name="Meier V. D."/>
        </authorList>
    </citation>
    <scope>NUCLEOTIDE SEQUENCE</scope>
    <source>
        <strain evidence="6">AVDCRST_MAG26</strain>
    </source>
</reference>
<evidence type="ECO:0000256" key="3">
    <source>
        <dbReference type="SAM" id="Coils"/>
    </source>
</evidence>
<dbReference type="AlphaFoldDB" id="A0A6J4I9Z4"/>
<evidence type="ECO:0000259" key="5">
    <source>
        <dbReference type="PROSITE" id="PS50893"/>
    </source>
</evidence>
<dbReference type="InterPro" id="IPR027417">
    <property type="entry name" value="P-loop_NTPase"/>
</dbReference>
<dbReference type="InterPro" id="IPR051309">
    <property type="entry name" value="ABCF_ATPase"/>
</dbReference>
<dbReference type="GO" id="GO:0005524">
    <property type="term" value="F:ATP binding"/>
    <property type="evidence" value="ECO:0007669"/>
    <property type="project" value="UniProtKB-KW"/>
</dbReference>
<sequence length="649" mass="72314">MSTLSGYNLGKWYGADRIFDRVNFSVNRGDKVALVGPNGAGKSTLLKIIGGIEEPTEGSTGRARGLRLAYLAQEAHFDEGGTLLAAAERAFSHLHAIEVELRSLEELLADTEHPEWETRMERYGELQARFEHAGGYHTENVIERTLEGIGFRREHFYQDLRTFSGGQTTRAALAITLLQDPDVLLLDEPTNHLDLRALQWLEAFLTDWPGTLIVISHDRYFLDRVTTRTWEMAFGKLEAYPGNYSKFVQLKAEKQDLQQKQFDAQQQYIAKTEEFIRRFGAGQRSKEAKGREKRLNRLKEGWEGADPRSAQVLIDAPKQQKALRLKLETALRSGELSLALSDGLQAGYKTPRGDKTLVRTPPLTLQRGECVALMGPNGAGKTTLLRTITGELPALAGRVENGVNTTVGYYAQVHDELDLDNTILEEVHHVKPLEPTERIRTLLARFLFSGDDIYKHVRDLSGGERSRVALAQLTLKAPNLLLLDEPTNHLDIAAREALESVLQEFTGSILFVSHDRYFVDALADKLWIVEDGTVKQFEGDYSAYVAHLAAQEAARKRSAAAVREPAQAGNGSGQENGSKAVRARERRLQALEQEIADLETRKQTITAELEAASAEQNVSAVTRLGQAYSEIEEKLLDRYEVWAEAAAGA</sequence>